<gene>
    <name evidence="1" type="ORF">Bca52824_011458</name>
</gene>
<reference evidence="1 2" key="1">
    <citation type="submission" date="2020-02" db="EMBL/GenBank/DDBJ databases">
        <authorList>
            <person name="Ma Q."/>
            <person name="Huang Y."/>
            <person name="Song X."/>
            <person name="Pei D."/>
        </authorList>
    </citation>
    <scope>NUCLEOTIDE SEQUENCE [LARGE SCALE GENOMIC DNA]</scope>
    <source>
        <strain evidence="1">Sxm20200214</strain>
        <tissue evidence="1">Leaf</tissue>
    </source>
</reference>
<proteinExistence type="predicted"/>
<accession>A0A8X7WGC5</accession>
<dbReference type="Proteomes" id="UP000886595">
    <property type="component" value="Unassembled WGS sequence"/>
</dbReference>
<evidence type="ECO:0000313" key="1">
    <source>
        <dbReference type="EMBL" id="KAG2328730.1"/>
    </source>
</evidence>
<dbReference type="EMBL" id="JAAMPC010000002">
    <property type="protein sequence ID" value="KAG2328730.1"/>
    <property type="molecule type" value="Genomic_DNA"/>
</dbReference>
<comment type="caution">
    <text evidence="1">The sequence shown here is derived from an EMBL/GenBank/DDBJ whole genome shotgun (WGS) entry which is preliminary data.</text>
</comment>
<protein>
    <submittedName>
        <fullName evidence="1">Uncharacterized protein</fullName>
    </submittedName>
</protein>
<sequence>MDTDLHLPEHLDYSFLPTCEEMGRTPGHRLVTPGHGPVQPAGCPTPSFLPSFSLGLQPPDRLSSDQLHYADDPPGHAGFHSRLAQGLKSQPCLMSWGRSMVRVIGRSMSDGKSRSMVEVMRSMVDGLDRSMIEYIS</sequence>
<dbReference type="AlphaFoldDB" id="A0A8X7WGC5"/>
<organism evidence="1 2">
    <name type="scientific">Brassica carinata</name>
    <name type="common">Ethiopian mustard</name>
    <name type="synonym">Abyssinian cabbage</name>
    <dbReference type="NCBI Taxonomy" id="52824"/>
    <lineage>
        <taxon>Eukaryota</taxon>
        <taxon>Viridiplantae</taxon>
        <taxon>Streptophyta</taxon>
        <taxon>Embryophyta</taxon>
        <taxon>Tracheophyta</taxon>
        <taxon>Spermatophyta</taxon>
        <taxon>Magnoliopsida</taxon>
        <taxon>eudicotyledons</taxon>
        <taxon>Gunneridae</taxon>
        <taxon>Pentapetalae</taxon>
        <taxon>rosids</taxon>
        <taxon>malvids</taxon>
        <taxon>Brassicales</taxon>
        <taxon>Brassicaceae</taxon>
        <taxon>Brassiceae</taxon>
        <taxon>Brassica</taxon>
    </lineage>
</organism>
<keyword evidence="2" id="KW-1185">Reference proteome</keyword>
<dbReference type="OrthoDB" id="10540131at2759"/>
<evidence type="ECO:0000313" key="2">
    <source>
        <dbReference type="Proteomes" id="UP000886595"/>
    </source>
</evidence>
<name>A0A8X7WGC5_BRACI</name>